<dbReference type="InterPro" id="IPR000683">
    <property type="entry name" value="Gfo/Idh/MocA-like_OxRdtase_N"/>
</dbReference>
<dbReference type="InterPro" id="IPR006311">
    <property type="entry name" value="TAT_signal"/>
</dbReference>
<dbReference type="AlphaFoldDB" id="A0A0L0ESR8"/>
<evidence type="ECO:0000313" key="3">
    <source>
        <dbReference type="EMBL" id="KNC67415.1"/>
    </source>
</evidence>
<dbReference type="Pfam" id="PF01408">
    <property type="entry name" value="GFO_IDH_MocA"/>
    <property type="match status" value="1"/>
</dbReference>
<accession>A0A0L0ESR8</accession>
<dbReference type="PROSITE" id="PS51257">
    <property type="entry name" value="PROKAR_LIPOPROTEIN"/>
    <property type="match status" value="1"/>
</dbReference>
<dbReference type="InterPro" id="IPR036291">
    <property type="entry name" value="NAD(P)-bd_dom_sf"/>
</dbReference>
<evidence type="ECO:0000313" key="4">
    <source>
        <dbReference type="Proteomes" id="UP000036850"/>
    </source>
</evidence>
<reference evidence="4" key="1">
    <citation type="submission" date="2015-07" db="EMBL/GenBank/DDBJ databases">
        <title>Draft genome sequence of a Pseudoalteromonas rubra strain, OCN096, isolated from Kaneohe Bay, Oahu, Hawaii.</title>
        <authorList>
            <person name="Beurmann S."/>
            <person name="Ushijima B."/>
            <person name="Belcaid M."/>
            <person name="Callahan S.M."/>
            <person name="Aeby G.S."/>
        </authorList>
    </citation>
    <scope>NUCLEOTIDE SEQUENCE [LARGE SCALE GENOMIC DNA]</scope>
    <source>
        <strain evidence="4">OCN096</strain>
    </source>
</reference>
<dbReference type="InterPro" id="IPR050463">
    <property type="entry name" value="Gfo/Idh/MocA_oxidrdct_glycsds"/>
</dbReference>
<proteinExistence type="predicted"/>
<dbReference type="NCBIfam" id="TIGR01409">
    <property type="entry name" value="TAT_signal_seq"/>
    <property type="match status" value="1"/>
</dbReference>
<keyword evidence="1" id="KW-0732">Signal</keyword>
<dbReference type="Gene3D" id="3.40.50.720">
    <property type="entry name" value="NAD(P)-binding Rossmann-like Domain"/>
    <property type="match status" value="1"/>
</dbReference>
<dbReference type="GO" id="GO:0000166">
    <property type="term" value="F:nucleotide binding"/>
    <property type="evidence" value="ECO:0007669"/>
    <property type="project" value="InterPro"/>
</dbReference>
<sequence length="134" mass="14415">MTNLNRRDFLKAAGVAAAAGVVSGCAQSKVDPTQVTPERQGKSVIGLVAPKMDLVRVGFIGVGQRGYGHVKRMSHIEGAEIVALCDTHEEVLLRSANYLAEQGMKAPALYQGSEFAYREMLARDDIDIVIISTP</sequence>
<organism evidence="3 4">
    <name type="scientific">Pseudoalteromonas rubra</name>
    <dbReference type="NCBI Taxonomy" id="43658"/>
    <lineage>
        <taxon>Bacteria</taxon>
        <taxon>Pseudomonadati</taxon>
        <taxon>Pseudomonadota</taxon>
        <taxon>Gammaproteobacteria</taxon>
        <taxon>Alteromonadales</taxon>
        <taxon>Pseudoalteromonadaceae</taxon>
        <taxon>Pseudoalteromonas</taxon>
    </lineage>
</organism>
<name>A0A0L0ESR8_9GAMM</name>
<dbReference type="InterPro" id="IPR019546">
    <property type="entry name" value="TAT_signal_bac_arc"/>
</dbReference>
<dbReference type="OrthoDB" id="9792935at2"/>
<dbReference type="PROSITE" id="PS51318">
    <property type="entry name" value="TAT"/>
    <property type="match status" value="1"/>
</dbReference>
<comment type="caution">
    <text evidence="3">The sequence shown here is derived from an EMBL/GenBank/DDBJ whole genome shotgun (WGS) entry which is preliminary data.</text>
</comment>
<dbReference type="PANTHER" id="PTHR43818:SF1">
    <property type="entry name" value="GLYCOSYL HYDROLASE FAMILY 109 PROTEIN"/>
    <property type="match status" value="1"/>
</dbReference>
<evidence type="ECO:0000256" key="1">
    <source>
        <dbReference type="ARBA" id="ARBA00022729"/>
    </source>
</evidence>
<gene>
    <name evidence="3" type="ORF">AC626_10760</name>
</gene>
<dbReference type="PANTHER" id="PTHR43818">
    <property type="entry name" value="BCDNA.GH03377"/>
    <property type="match status" value="1"/>
</dbReference>
<dbReference type="EMBL" id="LFZX01000070">
    <property type="protein sequence ID" value="KNC67415.1"/>
    <property type="molecule type" value="Genomic_DNA"/>
</dbReference>
<dbReference type="Pfam" id="PF10518">
    <property type="entry name" value="TAT_signal"/>
    <property type="match status" value="1"/>
</dbReference>
<feature type="non-terminal residue" evidence="3">
    <location>
        <position position="134"/>
    </location>
</feature>
<feature type="domain" description="Gfo/Idh/MocA-like oxidoreductase N-terminal" evidence="2">
    <location>
        <begin position="55"/>
        <end position="134"/>
    </location>
</feature>
<dbReference type="Proteomes" id="UP000036850">
    <property type="component" value="Unassembled WGS sequence"/>
</dbReference>
<protein>
    <submittedName>
        <fullName evidence="3">Alpha-N-acetylgalactosaminidase</fullName>
    </submittedName>
</protein>
<dbReference type="SUPFAM" id="SSF51735">
    <property type="entry name" value="NAD(P)-binding Rossmann-fold domains"/>
    <property type="match status" value="1"/>
</dbReference>
<evidence type="ECO:0000259" key="2">
    <source>
        <dbReference type="Pfam" id="PF01408"/>
    </source>
</evidence>